<dbReference type="InterPro" id="IPR012340">
    <property type="entry name" value="NA-bd_OB-fold"/>
</dbReference>
<dbReference type="HAMAP" id="MF_00984">
    <property type="entry name" value="SSB"/>
    <property type="match status" value="1"/>
</dbReference>
<dbReference type="GO" id="GO:0009295">
    <property type="term" value="C:nucleoid"/>
    <property type="evidence" value="ECO:0007669"/>
    <property type="project" value="TreeGrafter"/>
</dbReference>
<accession>A0A3E5A4K3</accession>
<evidence type="ECO:0000256" key="4">
    <source>
        <dbReference type="SAM" id="MobiDB-lite"/>
    </source>
</evidence>
<reference evidence="7 8" key="1">
    <citation type="submission" date="2018-08" db="EMBL/GenBank/DDBJ databases">
        <title>A genome reference for cultivated species of the human gut microbiota.</title>
        <authorList>
            <person name="Zou Y."/>
            <person name="Xue W."/>
            <person name="Luo G."/>
        </authorList>
    </citation>
    <scope>NUCLEOTIDE SEQUENCE [LARGE SCALE GENOMIC DNA]</scope>
    <source>
        <strain evidence="6 8">AM29-25AC</strain>
        <strain evidence="5 7">OM06-11AA</strain>
    </source>
</reference>
<comment type="subunit">
    <text evidence="2">Homotetramer.</text>
</comment>
<evidence type="ECO:0000256" key="2">
    <source>
        <dbReference type="HAMAP-Rule" id="MF_00984"/>
    </source>
</evidence>
<proteinExistence type="inferred from homology"/>
<dbReference type="PANTHER" id="PTHR10302:SF27">
    <property type="entry name" value="SINGLE-STRANDED DNA-BINDING PROTEIN"/>
    <property type="match status" value="1"/>
</dbReference>
<evidence type="ECO:0000256" key="3">
    <source>
        <dbReference type="PIRNR" id="PIRNR002070"/>
    </source>
</evidence>
<evidence type="ECO:0000313" key="7">
    <source>
        <dbReference type="Proteomes" id="UP000261222"/>
    </source>
</evidence>
<dbReference type="AlphaFoldDB" id="A0A3E5A4K3"/>
<protein>
    <recommendedName>
        <fullName evidence="2 3">Single-stranded DNA-binding protein</fullName>
        <shortName evidence="2">SSB</shortName>
    </recommendedName>
</protein>
<evidence type="ECO:0000313" key="8">
    <source>
        <dbReference type="Proteomes" id="UP000284644"/>
    </source>
</evidence>
<evidence type="ECO:0000313" key="5">
    <source>
        <dbReference type="EMBL" id="RGN03696.1"/>
    </source>
</evidence>
<dbReference type="SUPFAM" id="SSF50249">
    <property type="entry name" value="Nucleic acid-binding proteins"/>
    <property type="match status" value="1"/>
</dbReference>
<dbReference type="CDD" id="cd04496">
    <property type="entry name" value="SSB_OBF"/>
    <property type="match status" value="1"/>
</dbReference>
<comment type="caution">
    <text evidence="5">The sequence shown here is derived from an EMBL/GenBank/DDBJ whole genome shotgun (WGS) entry which is preliminary data.</text>
</comment>
<dbReference type="EMBL" id="QSUB01000005">
    <property type="protein sequence ID" value="RGN03696.1"/>
    <property type="molecule type" value="Genomic_DNA"/>
</dbReference>
<dbReference type="PIRSF" id="PIRSF002070">
    <property type="entry name" value="SSB"/>
    <property type="match status" value="1"/>
</dbReference>
<dbReference type="GO" id="GO:0006260">
    <property type="term" value="P:DNA replication"/>
    <property type="evidence" value="ECO:0007669"/>
    <property type="project" value="InterPro"/>
</dbReference>
<dbReference type="Pfam" id="PF00436">
    <property type="entry name" value="SSB"/>
    <property type="match status" value="1"/>
</dbReference>
<dbReference type="InterPro" id="IPR011344">
    <property type="entry name" value="ssDNA-bd"/>
</dbReference>
<organism evidence="5 7">
    <name type="scientific">Blautia obeum</name>
    <dbReference type="NCBI Taxonomy" id="40520"/>
    <lineage>
        <taxon>Bacteria</taxon>
        <taxon>Bacillati</taxon>
        <taxon>Bacillota</taxon>
        <taxon>Clostridia</taxon>
        <taxon>Lachnospirales</taxon>
        <taxon>Lachnospiraceae</taxon>
        <taxon>Blautia</taxon>
    </lineage>
</organism>
<dbReference type="InterPro" id="IPR000424">
    <property type="entry name" value="Primosome_PriB/ssb"/>
</dbReference>
<dbReference type="PANTHER" id="PTHR10302">
    <property type="entry name" value="SINGLE-STRANDED DNA-BINDING PROTEIN"/>
    <property type="match status" value="1"/>
</dbReference>
<sequence length="134" mass="14950">MNMVVLVGRLTRDPSYNEVQSENGSHHIVSFYLAVPRNYGREVNYIKVTAFGKQADFAREYLRKGKRIAVAGELMTGSYKDKETGKIVYTTEVTANRLEFADGKDNGNSRQAPDSDADGFSSVPDGYADELPFR</sequence>
<feature type="region of interest" description="Disordered" evidence="4">
    <location>
        <begin position="100"/>
        <end position="134"/>
    </location>
</feature>
<comment type="caution">
    <text evidence="2">Lacks conserved residue(s) required for the propagation of feature annotation.</text>
</comment>
<dbReference type="Gene3D" id="2.40.50.140">
    <property type="entry name" value="Nucleic acid-binding proteins"/>
    <property type="match status" value="1"/>
</dbReference>
<dbReference type="PROSITE" id="PS50935">
    <property type="entry name" value="SSB"/>
    <property type="match status" value="1"/>
</dbReference>
<keyword evidence="1 2" id="KW-0238">DNA-binding</keyword>
<dbReference type="GO" id="GO:0003697">
    <property type="term" value="F:single-stranded DNA binding"/>
    <property type="evidence" value="ECO:0007669"/>
    <property type="project" value="UniProtKB-UniRule"/>
</dbReference>
<dbReference type="Proteomes" id="UP000284644">
    <property type="component" value="Unassembled WGS sequence"/>
</dbReference>
<dbReference type="Proteomes" id="UP000261222">
    <property type="component" value="Unassembled WGS sequence"/>
</dbReference>
<name>A0A3E5A4K3_9FIRM</name>
<evidence type="ECO:0000256" key="1">
    <source>
        <dbReference type="ARBA" id="ARBA00023125"/>
    </source>
</evidence>
<dbReference type="NCBIfam" id="TIGR00621">
    <property type="entry name" value="ssb"/>
    <property type="match status" value="1"/>
</dbReference>
<evidence type="ECO:0000313" key="6">
    <source>
        <dbReference type="EMBL" id="RHE12440.1"/>
    </source>
</evidence>
<gene>
    <name evidence="6" type="ORF">DW767_08755</name>
    <name evidence="5" type="ORF">DXB81_11065</name>
</gene>
<dbReference type="EMBL" id="QSJW01000005">
    <property type="protein sequence ID" value="RHE12440.1"/>
    <property type="molecule type" value="Genomic_DNA"/>
</dbReference>